<protein>
    <submittedName>
        <fullName evidence="1">Uncharacterized protein</fullName>
    </submittedName>
</protein>
<gene>
    <name evidence="1" type="ORF">H7F16_03075</name>
</gene>
<proteinExistence type="predicted"/>
<accession>A0A842I2L5</accession>
<keyword evidence="2" id="KW-1185">Reference proteome</keyword>
<evidence type="ECO:0000313" key="2">
    <source>
        <dbReference type="Proteomes" id="UP000555411"/>
    </source>
</evidence>
<dbReference type="EMBL" id="JACLQD010000001">
    <property type="protein sequence ID" value="MBC2834472.1"/>
    <property type="molecule type" value="Genomic_DNA"/>
</dbReference>
<organism evidence="1 2">
    <name type="scientific">Paragemmobacter straminiformis</name>
    <dbReference type="NCBI Taxonomy" id="2045119"/>
    <lineage>
        <taxon>Bacteria</taxon>
        <taxon>Pseudomonadati</taxon>
        <taxon>Pseudomonadota</taxon>
        <taxon>Alphaproteobacteria</taxon>
        <taxon>Rhodobacterales</taxon>
        <taxon>Paracoccaceae</taxon>
        <taxon>Paragemmobacter</taxon>
    </lineage>
</organism>
<dbReference type="Proteomes" id="UP000555411">
    <property type="component" value="Unassembled WGS sequence"/>
</dbReference>
<reference evidence="1 2" key="1">
    <citation type="journal article" date="2017" name="Int. J. Syst. Evol. Microbiol.">
        <title>Gemmobacter straminiformis sp. nov., isolated from an artificial fountain.</title>
        <authorList>
            <person name="Kang J.Y."/>
            <person name="Kim M.J."/>
            <person name="Chun J."/>
            <person name="Son K.P."/>
            <person name="Jahng K.Y."/>
        </authorList>
    </citation>
    <scope>NUCLEOTIDE SEQUENCE [LARGE SCALE GENOMIC DNA]</scope>
    <source>
        <strain evidence="1 2">CAM-8</strain>
    </source>
</reference>
<sequence length="133" mass="14602">MDAARDGARDGASLTKTRIRNGVWEGVLKAESDIGQPALEVRLNEVALPGLSVTALPDREREWLVKVPVPASVLNEGVQTFLIRARASGQTLAHFTIITGVAMEDDLRAEVDLLRAELDMLKRAFRRHCVETA</sequence>
<dbReference type="RefSeq" id="WP_185796071.1">
    <property type="nucleotide sequence ID" value="NZ_JACLQD010000001.1"/>
</dbReference>
<evidence type="ECO:0000313" key="1">
    <source>
        <dbReference type="EMBL" id="MBC2834472.1"/>
    </source>
</evidence>
<dbReference type="AlphaFoldDB" id="A0A842I2L5"/>
<comment type="caution">
    <text evidence="1">The sequence shown here is derived from an EMBL/GenBank/DDBJ whole genome shotgun (WGS) entry which is preliminary data.</text>
</comment>
<name>A0A842I2L5_9RHOB</name>